<name>A0ABV9CXJ7_9GAMM</name>
<keyword evidence="1" id="KW-0285">Flavoprotein</keyword>
<evidence type="ECO:0000259" key="4">
    <source>
        <dbReference type="PROSITE" id="PS51387"/>
    </source>
</evidence>
<evidence type="ECO:0000313" key="5">
    <source>
        <dbReference type="EMBL" id="MFC4537402.1"/>
    </source>
</evidence>
<dbReference type="Pfam" id="PF01565">
    <property type="entry name" value="FAD_binding_4"/>
    <property type="match status" value="1"/>
</dbReference>
<feature type="domain" description="FAD-binding PCMH-type" evidence="4">
    <location>
        <begin position="8"/>
        <end position="189"/>
    </location>
</feature>
<protein>
    <submittedName>
        <fullName evidence="5">Glycolate oxidase subunit GlcE</fullName>
        <ecNumber evidence="5">1.1.99.14</ecNumber>
    </submittedName>
</protein>
<feature type="region of interest" description="Disordered" evidence="3">
    <location>
        <begin position="1"/>
        <end position="22"/>
    </location>
</feature>
<evidence type="ECO:0000313" key="6">
    <source>
        <dbReference type="Proteomes" id="UP001596030"/>
    </source>
</evidence>
<dbReference type="InterPro" id="IPR016169">
    <property type="entry name" value="FAD-bd_PCMH_sub2"/>
</dbReference>
<dbReference type="RefSeq" id="WP_246975076.1">
    <property type="nucleotide sequence ID" value="NZ_JAKGAN010000006.1"/>
</dbReference>
<dbReference type="EC" id="1.1.99.14" evidence="5"/>
<dbReference type="SUPFAM" id="SSF56176">
    <property type="entry name" value="FAD-binding/transporter-associated domain-like"/>
    <property type="match status" value="1"/>
</dbReference>
<reference evidence="6" key="1">
    <citation type="journal article" date="2019" name="Int. J. Syst. Evol. Microbiol.">
        <title>The Global Catalogue of Microorganisms (GCM) 10K type strain sequencing project: providing services to taxonomists for standard genome sequencing and annotation.</title>
        <authorList>
            <consortium name="The Broad Institute Genomics Platform"/>
            <consortium name="The Broad Institute Genome Sequencing Center for Infectious Disease"/>
            <person name="Wu L."/>
            <person name="Ma J."/>
        </authorList>
    </citation>
    <scope>NUCLEOTIDE SEQUENCE [LARGE SCALE GENOMIC DNA]</scope>
    <source>
        <strain evidence="6">CGMCC 1.12121</strain>
    </source>
</reference>
<dbReference type="PANTHER" id="PTHR11748">
    <property type="entry name" value="D-LACTATE DEHYDROGENASE"/>
    <property type="match status" value="1"/>
</dbReference>
<dbReference type="InterPro" id="IPR006094">
    <property type="entry name" value="Oxid_FAD_bind_N"/>
</dbReference>
<accession>A0ABV9CXJ7</accession>
<dbReference type="InterPro" id="IPR016166">
    <property type="entry name" value="FAD-bd_PCMH"/>
</dbReference>
<sequence length="374" mass="40884">MTHSQDQRPAPAPESLPAADHDASDALLERVREAARDNTPLRLVGGNSKGFYGRPVSGETLSLAAHTGIVHYDPVELVVTVRAGTRLTALQQTLAEAGQQLAFEPPHFAATATVGGMVACGIAGPRRPWAGSVRDFVLGTRLITHDAKRLRFGGEVMKNVAGYDLSRLMVGAQGTLGVIDEVSFKVLPRPAASATLRLEMTRDAAMARLAEWGREPLPITGAAHDGETLHIRLEGGAGSVATTRERLGGEPDDADFWRRLRELELAFFSRHHDSRPLWRLSLPHRAPAVPLDGDELIDWAGAQRWWRSDTPAETIRQHAAHVGGHATRIDLDQPHGIEMPFTPLSPVLAKYHRRLKAELDPHGIFNPERLYEGL</sequence>
<dbReference type="EMBL" id="JBHSEU010000004">
    <property type="protein sequence ID" value="MFC4537402.1"/>
    <property type="molecule type" value="Genomic_DNA"/>
</dbReference>
<dbReference type="PANTHER" id="PTHR11748:SF103">
    <property type="entry name" value="GLYCOLATE OXIDASE SUBUNIT GLCE"/>
    <property type="match status" value="1"/>
</dbReference>
<evidence type="ECO:0000256" key="2">
    <source>
        <dbReference type="ARBA" id="ARBA00022827"/>
    </source>
</evidence>
<comment type="caution">
    <text evidence="5">The sequence shown here is derived from an EMBL/GenBank/DDBJ whole genome shotgun (WGS) entry which is preliminary data.</text>
</comment>
<proteinExistence type="predicted"/>
<dbReference type="SUPFAM" id="SSF55103">
    <property type="entry name" value="FAD-linked oxidases, C-terminal domain"/>
    <property type="match status" value="1"/>
</dbReference>
<gene>
    <name evidence="5" type="primary">glcE</name>
    <name evidence="5" type="ORF">ACFO0U_01230</name>
</gene>
<keyword evidence="5" id="KW-0560">Oxidoreductase</keyword>
<evidence type="ECO:0000256" key="1">
    <source>
        <dbReference type="ARBA" id="ARBA00022630"/>
    </source>
</evidence>
<keyword evidence="6" id="KW-1185">Reference proteome</keyword>
<dbReference type="GO" id="GO:0019154">
    <property type="term" value="F:glycolate dehydrogenase activity"/>
    <property type="evidence" value="ECO:0007669"/>
    <property type="project" value="UniProtKB-EC"/>
</dbReference>
<dbReference type="InterPro" id="IPR036318">
    <property type="entry name" value="FAD-bd_PCMH-like_sf"/>
</dbReference>
<organism evidence="5 6">
    <name type="scientific">Chromohalobacter sarecensis</name>
    <dbReference type="NCBI Taxonomy" id="245294"/>
    <lineage>
        <taxon>Bacteria</taxon>
        <taxon>Pseudomonadati</taxon>
        <taxon>Pseudomonadota</taxon>
        <taxon>Gammaproteobacteria</taxon>
        <taxon>Oceanospirillales</taxon>
        <taxon>Halomonadaceae</taxon>
        <taxon>Chromohalobacter</taxon>
    </lineage>
</organism>
<evidence type="ECO:0000256" key="3">
    <source>
        <dbReference type="SAM" id="MobiDB-lite"/>
    </source>
</evidence>
<dbReference type="Gene3D" id="3.30.465.10">
    <property type="match status" value="1"/>
</dbReference>
<dbReference type="InterPro" id="IPR016164">
    <property type="entry name" value="FAD-linked_Oxase-like_C"/>
</dbReference>
<dbReference type="PROSITE" id="PS51387">
    <property type="entry name" value="FAD_PCMH"/>
    <property type="match status" value="1"/>
</dbReference>
<dbReference type="Proteomes" id="UP001596030">
    <property type="component" value="Unassembled WGS sequence"/>
</dbReference>
<dbReference type="NCBIfam" id="NF008439">
    <property type="entry name" value="PRK11282.1"/>
    <property type="match status" value="1"/>
</dbReference>
<keyword evidence="2" id="KW-0274">FAD</keyword>